<evidence type="ECO:0000256" key="5">
    <source>
        <dbReference type="ARBA" id="ARBA00023136"/>
    </source>
</evidence>
<sequence>MLLQAIACLLLFFASATNTAIAADAAVDDAAPEFRIRLVIDAPPVLRDTLQSGLDISRWQDYGNMTLPLLQALVRDARAQALEAAATEGYYNAQVDIAIDGLQQGVRAVHLKVVPGEPVRVGQVSIALNGAQDMDAEKRVRAQWQLQPGNIFRQSAWEAEKNNALTELARTHYVGATIAESHATVDPARNSADLKLVLDPGPEFTFGPMAVTGLSKYPPQTVTNLAPFKPGDAYAREKMEVFLRRLNATNYFASAQIVVADDRGLAAAAPVRVSVIEAPTRRLETGIGYSTDTLYRATASWRDVNLLDSALRFSAELRLETNLQQLGATVALPARSDGWADSFNASATRTDIQNLITRGQVFGVTRRSIDERSQPAFGLSYYFEKEQRENAVPDIARALFTHCDYTRRTTDDLLFPHSGVIAALQLGISMPQVSTESFGRAIGQIAWFHPLTLRDDIALRGELGAIFAGSSKGIPQALLFRTGGDTTVRGYAFGSLGVQKDSAVVGGRYYALGSAEYTHWFADRWGLAAFVDSGNAADKLGGFKFATGYGVGARVKSPIGPLRLDLAYGEEAHEVRVHFSAGLAF</sequence>
<evidence type="ECO:0000259" key="8">
    <source>
        <dbReference type="Pfam" id="PF01103"/>
    </source>
</evidence>
<protein>
    <recommendedName>
        <fullName evidence="8">Bacterial surface antigen (D15) domain-containing protein</fullName>
    </recommendedName>
</protein>
<dbReference type="Gene3D" id="3.10.20.310">
    <property type="entry name" value="membrane protein fhac"/>
    <property type="match status" value="2"/>
</dbReference>
<accession>A0A916J5I1</accession>
<comment type="subcellular location">
    <subcellularLocation>
        <location evidence="1">Membrane</location>
    </subcellularLocation>
</comment>
<dbReference type="GO" id="GO:0019867">
    <property type="term" value="C:outer membrane"/>
    <property type="evidence" value="ECO:0007669"/>
    <property type="project" value="InterPro"/>
</dbReference>
<keyword evidence="2" id="KW-1134">Transmembrane beta strand</keyword>
<evidence type="ECO:0000256" key="6">
    <source>
        <dbReference type="ARBA" id="ARBA00023237"/>
    </source>
</evidence>
<dbReference type="PANTHER" id="PTHR12815:SF47">
    <property type="entry name" value="TRANSLOCATION AND ASSEMBLY MODULE SUBUNIT TAMA"/>
    <property type="match status" value="1"/>
</dbReference>
<keyword evidence="6" id="KW-0998">Cell outer membrane</keyword>
<dbReference type="PANTHER" id="PTHR12815">
    <property type="entry name" value="SORTING AND ASSEMBLY MACHINERY SAMM50 PROTEIN FAMILY MEMBER"/>
    <property type="match status" value="1"/>
</dbReference>
<comment type="caution">
    <text evidence="9">The sequence shown here is derived from an EMBL/GenBank/DDBJ whole genome shotgun (WGS) entry which is preliminary data.</text>
</comment>
<evidence type="ECO:0000256" key="2">
    <source>
        <dbReference type="ARBA" id="ARBA00022452"/>
    </source>
</evidence>
<keyword evidence="10" id="KW-1185">Reference proteome</keyword>
<evidence type="ECO:0000256" key="1">
    <source>
        <dbReference type="ARBA" id="ARBA00004370"/>
    </source>
</evidence>
<dbReference type="EMBL" id="CAJQUM010000001">
    <property type="protein sequence ID" value="CAG4884919.1"/>
    <property type="molecule type" value="Genomic_DNA"/>
</dbReference>
<feature type="signal peptide" evidence="7">
    <location>
        <begin position="1"/>
        <end position="22"/>
    </location>
</feature>
<dbReference type="Proteomes" id="UP000742786">
    <property type="component" value="Unassembled WGS sequence"/>
</dbReference>
<dbReference type="InterPro" id="IPR039910">
    <property type="entry name" value="D15-like"/>
</dbReference>
<proteinExistence type="predicted"/>
<gene>
    <name evidence="9" type="ORF">GTOL_12802</name>
</gene>
<dbReference type="Pfam" id="PF01103">
    <property type="entry name" value="Omp85"/>
    <property type="match status" value="1"/>
</dbReference>
<organism evidence="9 10">
    <name type="scientific">Georgfuchsia toluolica</name>
    <dbReference type="NCBI Taxonomy" id="424218"/>
    <lineage>
        <taxon>Bacteria</taxon>
        <taxon>Pseudomonadati</taxon>
        <taxon>Pseudomonadota</taxon>
        <taxon>Betaproteobacteria</taxon>
        <taxon>Nitrosomonadales</taxon>
        <taxon>Sterolibacteriaceae</taxon>
        <taxon>Georgfuchsia</taxon>
    </lineage>
</organism>
<keyword evidence="5" id="KW-0472">Membrane</keyword>
<evidence type="ECO:0000256" key="4">
    <source>
        <dbReference type="ARBA" id="ARBA00022729"/>
    </source>
</evidence>
<keyword evidence="3" id="KW-0812">Transmembrane</keyword>
<dbReference type="Gene3D" id="2.40.160.50">
    <property type="entry name" value="membrane protein fhac: a member of the omp85/tpsb transporter family"/>
    <property type="match status" value="1"/>
</dbReference>
<evidence type="ECO:0000256" key="3">
    <source>
        <dbReference type="ARBA" id="ARBA00022692"/>
    </source>
</evidence>
<dbReference type="InterPro" id="IPR000184">
    <property type="entry name" value="Bac_surfAg_D15"/>
</dbReference>
<feature type="chain" id="PRO_5037771036" description="Bacterial surface antigen (D15) domain-containing protein" evidence="7">
    <location>
        <begin position="23"/>
        <end position="585"/>
    </location>
</feature>
<name>A0A916J5I1_9PROT</name>
<evidence type="ECO:0000313" key="10">
    <source>
        <dbReference type="Proteomes" id="UP000742786"/>
    </source>
</evidence>
<dbReference type="AlphaFoldDB" id="A0A916J5I1"/>
<keyword evidence="4 7" id="KW-0732">Signal</keyword>
<reference evidence="9" key="1">
    <citation type="submission" date="2021-04" db="EMBL/GenBank/DDBJ databases">
        <authorList>
            <person name="Hornung B."/>
        </authorList>
    </citation>
    <scope>NUCLEOTIDE SEQUENCE</scope>
    <source>
        <strain evidence="9">G5G6</strain>
    </source>
</reference>
<feature type="domain" description="Bacterial surface antigen (D15)" evidence="8">
    <location>
        <begin position="305"/>
        <end position="585"/>
    </location>
</feature>
<evidence type="ECO:0000256" key="7">
    <source>
        <dbReference type="SAM" id="SignalP"/>
    </source>
</evidence>
<evidence type="ECO:0000313" key="9">
    <source>
        <dbReference type="EMBL" id="CAG4884919.1"/>
    </source>
</evidence>